<dbReference type="Pfam" id="PF23727">
    <property type="entry name" value="Beta-prop_FAM234A_B"/>
    <property type="match status" value="1"/>
</dbReference>
<protein>
    <recommendedName>
        <fullName evidence="5">FAM234A/B beta-propeller domain-containing protein</fullName>
    </recommendedName>
</protein>
<evidence type="ECO:0000256" key="1">
    <source>
        <dbReference type="ARBA" id="ARBA00004167"/>
    </source>
</evidence>
<keyword evidence="4" id="KW-0472">Membrane</keyword>
<dbReference type="PANTHER" id="PTHR21419">
    <property type="match status" value="1"/>
</dbReference>
<dbReference type="Gene3D" id="2.130.10.130">
    <property type="entry name" value="Integrin alpha, N-terminal"/>
    <property type="match status" value="1"/>
</dbReference>
<keyword evidence="3" id="KW-1133">Transmembrane helix</keyword>
<dbReference type="InterPro" id="IPR045232">
    <property type="entry name" value="FAM234"/>
</dbReference>
<sequence>MPSIGSFSSPRVADLNNDNIGDIILGTGREEFHACDSAVVALDGKTGKMLWKVSAKDQIFGSATLKDITGDGVPDVFINGRSAELIAIDGKLGEVIWRFAVPEGEKKEWFNFYNPQFIPDQNQDGRDDILVSNGGDVLAKPYDSNRAVGHLVILNGQNGKVISRAPMPDGKETYMSVAVLPDKPLTFKNVIFGTGGETLGGNLFVTSISEIKSGDLSRAVKLDSSTTNGFVGPPAWVDINDDGIHDIVANAADGRLLAFDGKTHRSIWKVEVSGTEAYSSVAIGHFNKDKIPDFFVSYGQGSWPDFEWSKQVMVNGSNGKIEFEDTLGFYQMSSAVVADLNSDGQDDVLMPINYVVRNEFHMKFFHNNIMAIGFSENVAVELDLHNEGSNISSTPWIGDLDNNGYLDIVYIHGTNVKETYTFDGLRVNRIDTTFPVSSEIKWGSYMGSYYNGVFNK</sequence>
<feature type="domain" description="FAM234A/B beta-propeller" evidence="5">
    <location>
        <begin position="32"/>
        <end position="167"/>
    </location>
</feature>
<gene>
    <name evidence="6" type="ORF">GCM10022395_19140</name>
</gene>
<dbReference type="PANTHER" id="PTHR21419:SF30">
    <property type="entry name" value="IG-LIKE DOMAIN-CONTAINING PROTEIN"/>
    <property type="match status" value="1"/>
</dbReference>
<organism evidence="6 7">
    <name type="scientific">Snuella lapsa</name>
    <dbReference type="NCBI Taxonomy" id="870481"/>
    <lineage>
        <taxon>Bacteria</taxon>
        <taxon>Pseudomonadati</taxon>
        <taxon>Bacteroidota</taxon>
        <taxon>Flavobacteriia</taxon>
        <taxon>Flavobacteriales</taxon>
        <taxon>Flavobacteriaceae</taxon>
        <taxon>Snuella</taxon>
    </lineage>
</organism>
<keyword evidence="7" id="KW-1185">Reference proteome</keyword>
<dbReference type="EMBL" id="BAABCY010000053">
    <property type="protein sequence ID" value="GAA3569703.1"/>
    <property type="molecule type" value="Genomic_DNA"/>
</dbReference>
<keyword evidence="2" id="KW-0812">Transmembrane</keyword>
<comment type="subcellular location">
    <subcellularLocation>
        <location evidence="1">Membrane</location>
        <topology evidence="1">Single-pass membrane protein</topology>
    </subcellularLocation>
</comment>
<dbReference type="Proteomes" id="UP001500954">
    <property type="component" value="Unassembled WGS sequence"/>
</dbReference>
<evidence type="ECO:0000256" key="4">
    <source>
        <dbReference type="ARBA" id="ARBA00023136"/>
    </source>
</evidence>
<dbReference type="InterPro" id="IPR055409">
    <property type="entry name" value="Beta-prop_FAM234A_B"/>
</dbReference>
<accession>A0ABP6XPR9</accession>
<name>A0ABP6XPR9_9FLAO</name>
<evidence type="ECO:0000259" key="5">
    <source>
        <dbReference type="Pfam" id="PF23727"/>
    </source>
</evidence>
<dbReference type="SUPFAM" id="SSF69318">
    <property type="entry name" value="Integrin alpha N-terminal domain"/>
    <property type="match status" value="1"/>
</dbReference>
<reference evidence="7" key="1">
    <citation type="journal article" date="2019" name="Int. J. Syst. Evol. Microbiol.">
        <title>The Global Catalogue of Microorganisms (GCM) 10K type strain sequencing project: providing services to taxonomists for standard genome sequencing and annotation.</title>
        <authorList>
            <consortium name="The Broad Institute Genomics Platform"/>
            <consortium name="The Broad Institute Genome Sequencing Center for Infectious Disease"/>
            <person name="Wu L."/>
            <person name="Ma J."/>
        </authorList>
    </citation>
    <scope>NUCLEOTIDE SEQUENCE [LARGE SCALE GENOMIC DNA]</scope>
    <source>
        <strain evidence="7">JCM 17111</strain>
    </source>
</reference>
<evidence type="ECO:0000256" key="3">
    <source>
        <dbReference type="ARBA" id="ARBA00022989"/>
    </source>
</evidence>
<comment type="caution">
    <text evidence="6">The sequence shown here is derived from an EMBL/GenBank/DDBJ whole genome shotgun (WGS) entry which is preliminary data.</text>
</comment>
<dbReference type="RefSeq" id="WP_345005764.1">
    <property type="nucleotide sequence ID" value="NZ_BAABCY010000053.1"/>
</dbReference>
<evidence type="ECO:0000313" key="7">
    <source>
        <dbReference type="Proteomes" id="UP001500954"/>
    </source>
</evidence>
<proteinExistence type="predicted"/>
<dbReference type="Gene3D" id="2.40.10.480">
    <property type="match status" value="1"/>
</dbReference>
<evidence type="ECO:0000256" key="2">
    <source>
        <dbReference type="ARBA" id="ARBA00022692"/>
    </source>
</evidence>
<evidence type="ECO:0000313" key="6">
    <source>
        <dbReference type="EMBL" id="GAA3569703.1"/>
    </source>
</evidence>
<dbReference type="InterPro" id="IPR028994">
    <property type="entry name" value="Integrin_alpha_N"/>
</dbReference>